<dbReference type="InterPro" id="IPR059106">
    <property type="entry name" value="WHD_MalT"/>
</dbReference>
<dbReference type="InterPro" id="IPR011990">
    <property type="entry name" value="TPR-like_helical_dom_sf"/>
</dbReference>
<dbReference type="InterPro" id="IPR000792">
    <property type="entry name" value="Tscrpt_reg_LuxR_C"/>
</dbReference>
<dbReference type="RefSeq" id="WP_209996989.1">
    <property type="nucleotide sequence ID" value="NZ_BAAAJY010000003.1"/>
</dbReference>
<dbReference type="Pfam" id="PF00196">
    <property type="entry name" value="GerE"/>
    <property type="match status" value="1"/>
</dbReference>
<name>A0ABS4XC22_9MICC</name>
<keyword evidence="6" id="KW-1185">Reference proteome</keyword>
<dbReference type="SUPFAM" id="SSF46894">
    <property type="entry name" value="C-terminal effector domain of the bipartite response regulators"/>
    <property type="match status" value="1"/>
</dbReference>
<organism evidence="5 6">
    <name type="scientific">Paeniglutamicibacter kerguelensis</name>
    <dbReference type="NCBI Taxonomy" id="254788"/>
    <lineage>
        <taxon>Bacteria</taxon>
        <taxon>Bacillati</taxon>
        <taxon>Actinomycetota</taxon>
        <taxon>Actinomycetes</taxon>
        <taxon>Micrococcales</taxon>
        <taxon>Micrococcaceae</taxon>
        <taxon>Paeniglutamicibacter</taxon>
    </lineage>
</organism>
<comment type="caution">
    <text evidence="5">The sequence shown here is derived from an EMBL/GenBank/DDBJ whole genome shotgun (WGS) entry which is preliminary data.</text>
</comment>
<dbReference type="CDD" id="cd06170">
    <property type="entry name" value="LuxR_C_like"/>
    <property type="match status" value="1"/>
</dbReference>
<evidence type="ECO:0000313" key="6">
    <source>
        <dbReference type="Proteomes" id="UP001296993"/>
    </source>
</evidence>
<dbReference type="Pfam" id="PF25873">
    <property type="entry name" value="WHD_MalT"/>
    <property type="match status" value="1"/>
</dbReference>
<dbReference type="InterPro" id="IPR016032">
    <property type="entry name" value="Sig_transdc_resp-reg_C-effctor"/>
</dbReference>
<dbReference type="InterPro" id="IPR036388">
    <property type="entry name" value="WH-like_DNA-bd_sf"/>
</dbReference>
<keyword evidence="1" id="KW-0805">Transcription regulation</keyword>
<dbReference type="PRINTS" id="PR00038">
    <property type="entry name" value="HTHLUXR"/>
</dbReference>
<evidence type="ECO:0000256" key="2">
    <source>
        <dbReference type="ARBA" id="ARBA00023125"/>
    </source>
</evidence>
<sequence length="842" mass="90205">MSFADGSHRTTVLSAPAGYGKTTLLGDWSRGTDVACAWLSLELSDDDPGDLYRWVVIALQQAAANLRGPGRDALLLLEPNPGKDPPEDYRGVVRALERLSEPMALVIDDLHLAGPALDGGLLGTLVRSGPPQLHLVLSSCGDPALSLAAQRLRGTVTDIGPDALAFTLEETCELLSVHGFDGALEGAGLWKATAGWPIAITEGLVLREGRAAPVDAFLPEPRRAFLDYVAEEVLARYPGPLADFILRATTGDSISGPLAIELNGNSDGAMWLAHCLRNGIFLQEERGRGPEVLYRWQPLFAATCRAILSHRDPLLVQALHSSAARYYQDVDVFTCVSEALLGNEPKTAVKSMGKHWLEVLLGGGSASLEQLCLKLPFPWSEDPEILLIRSCCRGVAGDLSSSVALLRRALDGIGALGGRRRNRFETNRTLFELFILGSGAPGTAVLRGRQLVDRATEYPSTALANGLFLLGRAEARSPSAGRASTELLQAATALGRANGLTTVELCAGAELVLALSLNGDFAVAEEQGAALLDQAEAFSWPCRERLAPVKVARGVAGYWQDDLARADAELSEALEVGSDPFPADSLTIVYRVLVDCATGDSAGIAASAAALEAFDARQRDDSQWPALRVVATAKLREAEGNMEGVATIIRPLTKGGVSPLADVLIAELLRAVGEPGRAMACLGALADESNPPYVQASGALTEALIAHSAGESEVAHERLEYAVQCSEPESILRPFVERRPDLLPLLVQHLVWGTDHDAFIAAILAKHPSEQVQRSQRYFGTLSEREREVLVYMRSMLTAAEIADSLFVSVNTLKTHQRSIYRKLGVTSRRSAIRMALEQGLI</sequence>
<proteinExistence type="predicted"/>
<accession>A0ABS4XC22</accession>
<evidence type="ECO:0000259" key="4">
    <source>
        <dbReference type="PROSITE" id="PS50043"/>
    </source>
</evidence>
<gene>
    <name evidence="5" type="ORF">JOF47_001528</name>
</gene>
<keyword evidence="2" id="KW-0238">DNA-binding</keyword>
<dbReference type="PANTHER" id="PTHR44688">
    <property type="entry name" value="DNA-BINDING TRANSCRIPTIONAL ACTIVATOR DEVR_DOSR"/>
    <property type="match status" value="1"/>
</dbReference>
<feature type="domain" description="HTH luxR-type" evidence="4">
    <location>
        <begin position="775"/>
        <end position="840"/>
    </location>
</feature>
<dbReference type="EMBL" id="JAGIOF010000001">
    <property type="protein sequence ID" value="MBP2386017.1"/>
    <property type="molecule type" value="Genomic_DNA"/>
</dbReference>
<evidence type="ECO:0000313" key="5">
    <source>
        <dbReference type="EMBL" id="MBP2386017.1"/>
    </source>
</evidence>
<dbReference type="Proteomes" id="UP001296993">
    <property type="component" value="Unassembled WGS sequence"/>
</dbReference>
<dbReference type="Gene3D" id="1.10.10.10">
    <property type="entry name" value="Winged helix-like DNA-binding domain superfamily/Winged helix DNA-binding domain"/>
    <property type="match status" value="1"/>
</dbReference>
<dbReference type="PROSITE" id="PS50043">
    <property type="entry name" value="HTH_LUXR_2"/>
    <property type="match status" value="1"/>
</dbReference>
<keyword evidence="3" id="KW-0804">Transcription</keyword>
<dbReference type="PANTHER" id="PTHR44688:SF16">
    <property type="entry name" value="DNA-BINDING TRANSCRIPTIONAL ACTIVATOR DEVR_DOSR"/>
    <property type="match status" value="1"/>
</dbReference>
<evidence type="ECO:0000256" key="1">
    <source>
        <dbReference type="ARBA" id="ARBA00023015"/>
    </source>
</evidence>
<dbReference type="SMART" id="SM00421">
    <property type="entry name" value="HTH_LUXR"/>
    <property type="match status" value="1"/>
</dbReference>
<protein>
    <submittedName>
        <fullName evidence="5">LuxR family maltose regulon positive regulatory protein</fullName>
    </submittedName>
</protein>
<dbReference type="Gene3D" id="1.25.40.10">
    <property type="entry name" value="Tetratricopeptide repeat domain"/>
    <property type="match status" value="1"/>
</dbReference>
<reference evidence="5 6" key="1">
    <citation type="submission" date="2021-03" db="EMBL/GenBank/DDBJ databases">
        <title>Sequencing the genomes of 1000 actinobacteria strains.</title>
        <authorList>
            <person name="Klenk H.-P."/>
        </authorList>
    </citation>
    <scope>NUCLEOTIDE SEQUENCE [LARGE SCALE GENOMIC DNA]</scope>
    <source>
        <strain evidence="5 6">DSM 15797</strain>
    </source>
</reference>
<evidence type="ECO:0000256" key="3">
    <source>
        <dbReference type="ARBA" id="ARBA00023163"/>
    </source>
</evidence>